<gene>
    <name evidence="2" type="ORF">DERP_011612</name>
</gene>
<reference evidence="2 3" key="1">
    <citation type="journal article" date="2018" name="J. Allergy Clin. Immunol.">
        <title>High-quality assembly of Dermatophagoides pteronyssinus genome and transcriptome reveals a wide range of novel allergens.</title>
        <authorList>
            <person name="Liu X.Y."/>
            <person name="Yang K.Y."/>
            <person name="Wang M.Q."/>
            <person name="Kwok J.S."/>
            <person name="Zeng X."/>
            <person name="Yang Z."/>
            <person name="Xiao X.J."/>
            <person name="Lau C.P."/>
            <person name="Li Y."/>
            <person name="Huang Z.M."/>
            <person name="Ba J.G."/>
            <person name="Yim A.K."/>
            <person name="Ouyang C.Y."/>
            <person name="Ngai S.M."/>
            <person name="Chan T.F."/>
            <person name="Leung E.L."/>
            <person name="Liu L."/>
            <person name="Liu Z.G."/>
            <person name="Tsui S.K."/>
        </authorList>
    </citation>
    <scope>NUCLEOTIDE SEQUENCE [LARGE SCALE GENOMIC DNA]</scope>
    <source>
        <strain evidence="2">Derp</strain>
    </source>
</reference>
<comment type="caution">
    <text evidence="2">The sequence shown here is derived from an EMBL/GenBank/DDBJ whole genome shotgun (WGS) entry which is preliminary data.</text>
</comment>
<evidence type="ECO:0000313" key="2">
    <source>
        <dbReference type="EMBL" id="KAH9426943.1"/>
    </source>
</evidence>
<feature type="signal peptide" evidence="1">
    <location>
        <begin position="1"/>
        <end position="26"/>
    </location>
</feature>
<evidence type="ECO:0000256" key="1">
    <source>
        <dbReference type="SAM" id="SignalP"/>
    </source>
</evidence>
<reference evidence="2 3" key="2">
    <citation type="journal article" date="2022" name="Mol. Biol. Evol.">
        <title>Comparative Genomics Reveals Insights into the Divergent Evolution of Astigmatic Mites and Household Pest Adaptations.</title>
        <authorList>
            <person name="Xiong Q."/>
            <person name="Wan A.T."/>
            <person name="Liu X."/>
            <person name="Fung C.S."/>
            <person name="Xiao X."/>
            <person name="Malainual N."/>
            <person name="Hou J."/>
            <person name="Wang L."/>
            <person name="Wang M."/>
            <person name="Yang K.Y."/>
            <person name="Cui Y."/>
            <person name="Leung E.L."/>
            <person name="Nong W."/>
            <person name="Shin S.K."/>
            <person name="Au S.W."/>
            <person name="Jeong K.Y."/>
            <person name="Chew F.T."/>
            <person name="Hui J.H."/>
            <person name="Leung T.F."/>
            <person name="Tungtrongchitr A."/>
            <person name="Zhong N."/>
            <person name="Liu Z."/>
            <person name="Tsui S.K."/>
        </authorList>
    </citation>
    <scope>NUCLEOTIDE SEQUENCE [LARGE SCALE GENOMIC DNA]</scope>
    <source>
        <strain evidence="2">Derp</strain>
    </source>
</reference>
<accession>A0ABQ8JWF4</accession>
<keyword evidence="1" id="KW-0732">Signal</keyword>
<proteinExistence type="predicted"/>
<organism evidence="2 3">
    <name type="scientific">Dermatophagoides pteronyssinus</name>
    <name type="common">European house dust mite</name>
    <dbReference type="NCBI Taxonomy" id="6956"/>
    <lineage>
        <taxon>Eukaryota</taxon>
        <taxon>Metazoa</taxon>
        <taxon>Ecdysozoa</taxon>
        <taxon>Arthropoda</taxon>
        <taxon>Chelicerata</taxon>
        <taxon>Arachnida</taxon>
        <taxon>Acari</taxon>
        <taxon>Acariformes</taxon>
        <taxon>Sarcoptiformes</taxon>
        <taxon>Astigmata</taxon>
        <taxon>Psoroptidia</taxon>
        <taxon>Analgoidea</taxon>
        <taxon>Pyroglyphidae</taxon>
        <taxon>Dermatophagoidinae</taxon>
        <taxon>Dermatophagoides</taxon>
    </lineage>
</organism>
<dbReference type="Proteomes" id="UP000887458">
    <property type="component" value="Unassembled WGS sequence"/>
</dbReference>
<sequence>MNSIRLFSSTLFIIMMSNVNNYCVLGQNGKEYHSNDETIPKNDSNQRPSLSASYSAKRKSIIGSKDLRFCDDTVEQTIQLSQDFRHEKCTGDNLCLQIRNNLNYFLKMSTEECMDDNLNYGMTCYGLLRFTKRISIEIQKHSCQINQLSSTLSRNNNDICPELKFLAELIHFVHYHKCNRQRQRRGRRRRPHINIYSTMLNQSSEIDDDNNKQKKLLIQQKNKVTCLALSKDLIELFRHYIDENCAEYSSSKTNECIEIRKRLLTFLLFATTECIEWEIGINDYFFDCPELKPNLEEFSKEIQRNSCSPSNLFSPSTSTTYMRNICEELTFFYTLLDYKYFHDCIKKWRKDLFID</sequence>
<name>A0ABQ8JWF4_DERPT</name>
<feature type="chain" id="PRO_5046071639" evidence="1">
    <location>
        <begin position="27"/>
        <end position="355"/>
    </location>
</feature>
<keyword evidence="3" id="KW-1185">Reference proteome</keyword>
<dbReference type="EMBL" id="NJHN03000007">
    <property type="protein sequence ID" value="KAH9426943.1"/>
    <property type="molecule type" value="Genomic_DNA"/>
</dbReference>
<protein>
    <submittedName>
        <fullName evidence="2">Uncharacterized protein</fullName>
    </submittedName>
</protein>
<evidence type="ECO:0000313" key="3">
    <source>
        <dbReference type="Proteomes" id="UP000887458"/>
    </source>
</evidence>